<evidence type="ECO:0000313" key="2">
    <source>
        <dbReference type="Proteomes" id="UP001162156"/>
    </source>
</evidence>
<dbReference type="PANTHER" id="PTHR39953">
    <property type="entry name" value="RE54151P"/>
    <property type="match status" value="1"/>
</dbReference>
<organism evidence="1 2">
    <name type="scientific">Rhamnusium bicolor</name>
    <dbReference type="NCBI Taxonomy" id="1586634"/>
    <lineage>
        <taxon>Eukaryota</taxon>
        <taxon>Metazoa</taxon>
        <taxon>Ecdysozoa</taxon>
        <taxon>Arthropoda</taxon>
        <taxon>Hexapoda</taxon>
        <taxon>Insecta</taxon>
        <taxon>Pterygota</taxon>
        <taxon>Neoptera</taxon>
        <taxon>Endopterygota</taxon>
        <taxon>Coleoptera</taxon>
        <taxon>Polyphaga</taxon>
        <taxon>Cucujiformia</taxon>
        <taxon>Chrysomeloidea</taxon>
        <taxon>Cerambycidae</taxon>
        <taxon>Lepturinae</taxon>
        <taxon>Rhagiini</taxon>
        <taxon>Rhamnusium</taxon>
    </lineage>
</organism>
<name>A0AAV8Z463_9CUCU</name>
<dbReference type="Proteomes" id="UP001162156">
    <property type="component" value="Unassembled WGS sequence"/>
</dbReference>
<dbReference type="PANTHER" id="PTHR39953:SF1">
    <property type="entry name" value="RE54151P"/>
    <property type="match status" value="1"/>
</dbReference>
<reference evidence="1" key="1">
    <citation type="journal article" date="2023" name="Insect Mol. Biol.">
        <title>Genome sequencing provides insights into the evolution of gene families encoding plant cell wall-degrading enzymes in longhorned beetles.</title>
        <authorList>
            <person name="Shin N.R."/>
            <person name="Okamura Y."/>
            <person name="Kirsch R."/>
            <person name="Pauchet Y."/>
        </authorList>
    </citation>
    <scope>NUCLEOTIDE SEQUENCE</scope>
    <source>
        <strain evidence="1">RBIC_L_NR</strain>
    </source>
</reference>
<protein>
    <submittedName>
        <fullName evidence="1">Uncharacterized protein</fullName>
    </submittedName>
</protein>
<evidence type="ECO:0000313" key="1">
    <source>
        <dbReference type="EMBL" id="KAJ8958354.1"/>
    </source>
</evidence>
<accession>A0AAV8Z463</accession>
<proteinExistence type="predicted"/>
<dbReference type="AlphaFoldDB" id="A0AAV8Z463"/>
<gene>
    <name evidence="1" type="ORF">NQ314_006415</name>
</gene>
<dbReference type="EMBL" id="JANEYF010001731">
    <property type="protein sequence ID" value="KAJ8958354.1"/>
    <property type="molecule type" value="Genomic_DNA"/>
</dbReference>
<comment type="caution">
    <text evidence="1">The sequence shown here is derived from an EMBL/GenBank/DDBJ whole genome shotgun (WGS) entry which is preliminary data.</text>
</comment>
<keyword evidence="2" id="KW-1185">Reference proteome</keyword>
<sequence>MKDTRESYGDKAIGYVQLKRVNHICTVKAKVTPEYKIHNKYYNVIIEVDEAEEIILSCKCLDCAASEGWLYILFKHF</sequence>